<evidence type="ECO:0000313" key="2">
    <source>
        <dbReference type="Proteomes" id="UP000604046"/>
    </source>
</evidence>
<proteinExistence type="predicted"/>
<dbReference type="Proteomes" id="UP000604046">
    <property type="component" value="Unassembled WGS sequence"/>
</dbReference>
<dbReference type="EMBL" id="CAJNDS010002277">
    <property type="protein sequence ID" value="CAE7407386.1"/>
    <property type="molecule type" value="Genomic_DNA"/>
</dbReference>
<reference evidence="1" key="1">
    <citation type="submission" date="2021-02" db="EMBL/GenBank/DDBJ databases">
        <authorList>
            <person name="Dougan E. K."/>
            <person name="Rhodes N."/>
            <person name="Thang M."/>
            <person name="Chan C."/>
        </authorList>
    </citation>
    <scope>NUCLEOTIDE SEQUENCE</scope>
</reference>
<sequence length="68" mass="8234">DGFARVRERISQHERSVFKCTKGTEYFHRHEEYFHRHEEMIWAPTGFLCHKLRKKKQLVDTIGSFLGK</sequence>
<comment type="caution">
    <text evidence="1">The sequence shown here is derived from an EMBL/GenBank/DDBJ whole genome shotgun (WGS) entry which is preliminary data.</text>
</comment>
<protein>
    <submittedName>
        <fullName evidence="1">Uncharacterized protein</fullName>
    </submittedName>
</protein>
<accession>A0A812QX33</accession>
<evidence type="ECO:0000313" key="1">
    <source>
        <dbReference type="EMBL" id="CAE7407386.1"/>
    </source>
</evidence>
<organism evidence="1 2">
    <name type="scientific">Symbiodinium natans</name>
    <dbReference type="NCBI Taxonomy" id="878477"/>
    <lineage>
        <taxon>Eukaryota</taxon>
        <taxon>Sar</taxon>
        <taxon>Alveolata</taxon>
        <taxon>Dinophyceae</taxon>
        <taxon>Suessiales</taxon>
        <taxon>Symbiodiniaceae</taxon>
        <taxon>Symbiodinium</taxon>
    </lineage>
</organism>
<feature type="non-terminal residue" evidence="1">
    <location>
        <position position="1"/>
    </location>
</feature>
<keyword evidence="2" id="KW-1185">Reference proteome</keyword>
<name>A0A812QX33_9DINO</name>
<dbReference type="AlphaFoldDB" id="A0A812QX33"/>
<gene>
    <name evidence="1" type="ORF">SNAT2548_LOCUS22162</name>
</gene>